<evidence type="ECO:0000313" key="1">
    <source>
        <dbReference type="EMBL" id="SDE12060.1"/>
    </source>
</evidence>
<evidence type="ECO:0000313" key="2">
    <source>
        <dbReference type="Proteomes" id="UP000198517"/>
    </source>
</evidence>
<reference evidence="1 2" key="1">
    <citation type="submission" date="2016-10" db="EMBL/GenBank/DDBJ databases">
        <authorList>
            <person name="de Groot N.N."/>
        </authorList>
    </citation>
    <scope>NUCLEOTIDE SEQUENCE [LARGE SCALE GENOMIC DNA]</scope>
    <source>
        <strain evidence="1 2">DSM 24015</strain>
    </source>
</reference>
<accession>A0A1G7ABD1</accession>
<proteinExistence type="predicted"/>
<name>A0A1G7ABD1_9FLAO</name>
<dbReference type="AlphaFoldDB" id="A0A1G7ABD1"/>
<gene>
    <name evidence="1" type="ORF">SAMN05421544_103112</name>
</gene>
<dbReference type="EMBL" id="FNAS01000003">
    <property type="protein sequence ID" value="SDE12060.1"/>
    <property type="molecule type" value="Genomic_DNA"/>
</dbReference>
<protein>
    <submittedName>
        <fullName evidence="1">Uncharacterized protein</fullName>
    </submittedName>
</protein>
<dbReference type="STRING" id="1071918.SAMN05421544_103112"/>
<organism evidence="1 2">
    <name type="scientific">Riemerella columbipharyngis</name>
    <dbReference type="NCBI Taxonomy" id="1071918"/>
    <lineage>
        <taxon>Bacteria</taxon>
        <taxon>Pseudomonadati</taxon>
        <taxon>Bacteroidota</taxon>
        <taxon>Flavobacteriia</taxon>
        <taxon>Flavobacteriales</taxon>
        <taxon>Weeksellaceae</taxon>
        <taxon>Riemerella</taxon>
    </lineage>
</organism>
<dbReference type="Proteomes" id="UP000198517">
    <property type="component" value="Unassembled WGS sequence"/>
</dbReference>
<keyword evidence="2" id="KW-1185">Reference proteome</keyword>
<sequence>MWRYFMRKYRFIKNNFCLVLLALLVRLFFDGSDVSLKEVYFNNTEVTTITKLDKCSLGLCHHHNGHFSRAKKVYKIVYHFSPYVLPNYIKKIKSFSNGVQNVSFAIETFFSSKSILSKTYRGPPSL</sequence>